<dbReference type="Proteomes" id="UP000501690">
    <property type="component" value="Linkage Group LG7"/>
</dbReference>
<evidence type="ECO:0000313" key="3">
    <source>
        <dbReference type="Proteomes" id="UP000501690"/>
    </source>
</evidence>
<accession>A0A4D6MDD4</accession>
<dbReference type="EMBL" id="CP039351">
    <property type="protein sequence ID" value="QCD98987.1"/>
    <property type="molecule type" value="Genomic_DNA"/>
</dbReference>
<reference evidence="2 3" key="1">
    <citation type="submission" date="2019-04" db="EMBL/GenBank/DDBJ databases">
        <title>An improved genome assembly and genetic linkage map for asparagus bean, Vigna unguiculata ssp. sesquipedialis.</title>
        <authorList>
            <person name="Xia Q."/>
            <person name="Zhang R."/>
            <person name="Dong Y."/>
        </authorList>
    </citation>
    <scope>NUCLEOTIDE SEQUENCE [LARGE SCALE GENOMIC DNA]</scope>
    <source>
        <tissue evidence="2">Leaf</tissue>
    </source>
</reference>
<feature type="region of interest" description="Disordered" evidence="1">
    <location>
        <begin position="45"/>
        <end position="117"/>
    </location>
</feature>
<evidence type="ECO:0000313" key="2">
    <source>
        <dbReference type="EMBL" id="QCD98987.1"/>
    </source>
</evidence>
<dbReference type="AlphaFoldDB" id="A0A4D6MDD4"/>
<evidence type="ECO:0000256" key="1">
    <source>
        <dbReference type="SAM" id="MobiDB-lite"/>
    </source>
</evidence>
<organism evidence="2 3">
    <name type="scientific">Vigna unguiculata</name>
    <name type="common">Cowpea</name>
    <dbReference type="NCBI Taxonomy" id="3917"/>
    <lineage>
        <taxon>Eukaryota</taxon>
        <taxon>Viridiplantae</taxon>
        <taxon>Streptophyta</taxon>
        <taxon>Embryophyta</taxon>
        <taxon>Tracheophyta</taxon>
        <taxon>Spermatophyta</taxon>
        <taxon>Magnoliopsida</taxon>
        <taxon>eudicotyledons</taxon>
        <taxon>Gunneridae</taxon>
        <taxon>Pentapetalae</taxon>
        <taxon>rosids</taxon>
        <taxon>fabids</taxon>
        <taxon>Fabales</taxon>
        <taxon>Fabaceae</taxon>
        <taxon>Papilionoideae</taxon>
        <taxon>50 kb inversion clade</taxon>
        <taxon>NPAAA clade</taxon>
        <taxon>indigoferoid/millettioid clade</taxon>
        <taxon>Phaseoleae</taxon>
        <taxon>Vigna</taxon>
    </lineage>
</organism>
<gene>
    <name evidence="2" type="ORF">DEO72_LG7g266</name>
</gene>
<dbReference type="PANTHER" id="PTHR35744:SF2">
    <property type="entry name" value="OS06G0166200 PROTEIN"/>
    <property type="match status" value="1"/>
</dbReference>
<keyword evidence="3" id="KW-1185">Reference proteome</keyword>
<name>A0A4D6MDD4_VIGUN</name>
<proteinExistence type="predicted"/>
<protein>
    <submittedName>
        <fullName evidence="2">Uncharacterized protein</fullName>
    </submittedName>
</protein>
<sequence length="117" mass="13848">MLRRAREADLGTVVVGDWDRALGRHADLWVPWNAVENGEVELVPKRKKRREHGFQNDDDDDHDRGDWGGLNEDEELGQEFRLLHSEDEDEDVGNYYYYDDDDDDDEEEEEEDGLYIF</sequence>
<dbReference type="PANTHER" id="PTHR35744">
    <property type="entry name" value="C2H2-TYPE DOMAIN-CONTAINING PROTEIN"/>
    <property type="match status" value="1"/>
</dbReference>
<feature type="compositionally biased region" description="Acidic residues" evidence="1">
    <location>
        <begin position="86"/>
        <end position="117"/>
    </location>
</feature>